<dbReference type="EMBL" id="HACA01030175">
    <property type="protein sequence ID" value="CDW47536.1"/>
    <property type="molecule type" value="Transcribed_RNA"/>
</dbReference>
<reference evidence="2" key="1">
    <citation type="submission" date="2014-05" db="EMBL/GenBank/DDBJ databases">
        <authorList>
            <person name="Chronopoulou M."/>
        </authorList>
    </citation>
    <scope>NUCLEOTIDE SEQUENCE</scope>
    <source>
        <tissue evidence="2">Whole organism</tissue>
    </source>
</reference>
<keyword evidence="1" id="KW-0732">Signal</keyword>
<accession>A0A0K2VC84</accession>
<protein>
    <submittedName>
        <fullName evidence="2">Uncharacterized protein</fullName>
    </submittedName>
</protein>
<feature type="signal peptide" evidence="1">
    <location>
        <begin position="1"/>
        <end position="15"/>
    </location>
</feature>
<organism evidence="2">
    <name type="scientific">Lepeophtheirus salmonis</name>
    <name type="common">Salmon louse</name>
    <name type="synonym">Caligus salmonis</name>
    <dbReference type="NCBI Taxonomy" id="72036"/>
    <lineage>
        <taxon>Eukaryota</taxon>
        <taxon>Metazoa</taxon>
        <taxon>Ecdysozoa</taxon>
        <taxon>Arthropoda</taxon>
        <taxon>Crustacea</taxon>
        <taxon>Multicrustacea</taxon>
        <taxon>Hexanauplia</taxon>
        <taxon>Copepoda</taxon>
        <taxon>Siphonostomatoida</taxon>
        <taxon>Caligidae</taxon>
        <taxon>Lepeophtheirus</taxon>
    </lineage>
</organism>
<feature type="chain" id="PRO_5012407301" evidence="1">
    <location>
        <begin position="16"/>
        <end position="58"/>
    </location>
</feature>
<sequence>MRALVLLTIIGSVLANPKYPDICGLENKPSVDSKIIGGQELFKLLFLPRGVCTSYKLK</sequence>
<dbReference type="AlphaFoldDB" id="A0A0K2VC84"/>
<evidence type="ECO:0000256" key="1">
    <source>
        <dbReference type="SAM" id="SignalP"/>
    </source>
</evidence>
<proteinExistence type="predicted"/>
<name>A0A0K2VC84_LEPSM</name>
<evidence type="ECO:0000313" key="2">
    <source>
        <dbReference type="EMBL" id="CDW47536.1"/>
    </source>
</evidence>